<keyword evidence="10 15" id="KW-0949">S-adenosyl-L-methionine</keyword>
<dbReference type="Gene3D" id="3.40.1280.10">
    <property type="match status" value="1"/>
</dbReference>
<evidence type="ECO:0000313" key="19">
    <source>
        <dbReference type="EMBL" id="UQK59668.1"/>
    </source>
</evidence>
<accession>A0A9E7DKK1</accession>
<evidence type="ECO:0000256" key="4">
    <source>
        <dbReference type="ARBA" id="ARBA00011738"/>
    </source>
</evidence>
<feature type="binding site" evidence="15 16">
    <location>
        <position position="109"/>
    </location>
    <ligand>
        <name>S-adenosyl-L-methionine</name>
        <dbReference type="ChEBI" id="CHEBI:59789"/>
    </ligand>
</feature>
<dbReference type="GO" id="GO:0052906">
    <property type="term" value="F:tRNA (guanine(37)-N1)-methyltransferase activity"/>
    <property type="evidence" value="ECO:0007669"/>
    <property type="project" value="UniProtKB-UniRule"/>
</dbReference>
<evidence type="ECO:0000256" key="1">
    <source>
        <dbReference type="ARBA" id="ARBA00002634"/>
    </source>
</evidence>
<comment type="catalytic activity">
    <reaction evidence="14 15 17">
        <text>guanosine(37) in tRNA + S-adenosyl-L-methionine = N(1)-methylguanosine(37) in tRNA + S-adenosyl-L-homocysteine + H(+)</text>
        <dbReference type="Rhea" id="RHEA:36899"/>
        <dbReference type="Rhea" id="RHEA-COMP:10145"/>
        <dbReference type="Rhea" id="RHEA-COMP:10147"/>
        <dbReference type="ChEBI" id="CHEBI:15378"/>
        <dbReference type="ChEBI" id="CHEBI:57856"/>
        <dbReference type="ChEBI" id="CHEBI:59789"/>
        <dbReference type="ChEBI" id="CHEBI:73542"/>
        <dbReference type="ChEBI" id="CHEBI:74269"/>
        <dbReference type="EC" id="2.1.1.228"/>
    </reaction>
</comment>
<keyword evidence="11 15" id="KW-0819">tRNA processing</keyword>
<proteinExistence type="inferred from homology"/>
<dbReference type="NCBIfam" id="NF000648">
    <property type="entry name" value="PRK00026.1"/>
    <property type="match status" value="1"/>
</dbReference>
<evidence type="ECO:0000256" key="3">
    <source>
        <dbReference type="ARBA" id="ARBA00007630"/>
    </source>
</evidence>
<evidence type="ECO:0000256" key="17">
    <source>
        <dbReference type="RuleBase" id="RU003464"/>
    </source>
</evidence>
<keyword evidence="20" id="KW-1185">Reference proteome</keyword>
<protein>
    <recommendedName>
        <fullName evidence="6 15">tRNA (guanine-N(1)-)-methyltransferase</fullName>
        <ecNumber evidence="5 15">2.1.1.228</ecNumber>
    </recommendedName>
    <alternativeName>
        <fullName evidence="12 15">M1G-methyltransferase</fullName>
    </alternativeName>
    <alternativeName>
        <fullName evidence="13 15">tRNA [GM37] methyltransferase</fullName>
    </alternativeName>
</protein>
<dbReference type="PANTHER" id="PTHR46417">
    <property type="entry name" value="TRNA (GUANINE-N(1)-)-METHYLTRANSFERASE"/>
    <property type="match status" value="1"/>
</dbReference>
<dbReference type="CDD" id="cd18080">
    <property type="entry name" value="TrmD-like"/>
    <property type="match status" value="1"/>
</dbReference>
<feature type="domain" description="tRNA methyltransferase TRMD/TRM10-type" evidence="18">
    <location>
        <begin position="2"/>
        <end position="219"/>
    </location>
</feature>
<dbReference type="EC" id="2.1.1.228" evidence="5 15"/>
<evidence type="ECO:0000256" key="11">
    <source>
        <dbReference type="ARBA" id="ARBA00022694"/>
    </source>
</evidence>
<keyword evidence="9 15" id="KW-0808">Transferase</keyword>
<dbReference type="PIRSF" id="PIRSF000386">
    <property type="entry name" value="tRNA_mtase"/>
    <property type="match status" value="1"/>
</dbReference>
<organism evidence="19 20">
    <name type="scientific">Fenollaria massiliensis</name>
    <dbReference type="NCBI Taxonomy" id="938288"/>
    <lineage>
        <taxon>Bacteria</taxon>
        <taxon>Bacillati</taxon>
        <taxon>Bacillota</taxon>
        <taxon>Clostridia</taxon>
        <taxon>Eubacteriales</taxon>
        <taxon>Fenollaria</taxon>
    </lineage>
</organism>
<dbReference type="NCBIfam" id="TIGR00088">
    <property type="entry name" value="trmD"/>
    <property type="match status" value="1"/>
</dbReference>
<comment type="function">
    <text evidence="1 15 17">Specifically methylates guanosine-37 in various tRNAs.</text>
</comment>
<dbReference type="EMBL" id="CP096649">
    <property type="protein sequence ID" value="UQK59668.1"/>
    <property type="molecule type" value="Genomic_DNA"/>
</dbReference>
<reference evidence="19" key="1">
    <citation type="submission" date="2022-04" db="EMBL/GenBank/DDBJ databases">
        <title>Complete genome sequences of Ezakiella coagulans and Fenollaria massiliensis.</title>
        <authorList>
            <person name="France M.T."/>
            <person name="Clifford J."/>
            <person name="Narina S."/>
            <person name="Rutt L."/>
            <person name="Ravel J."/>
        </authorList>
    </citation>
    <scope>NUCLEOTIDE SEQUENCE</scope>
    <source>
        <strain evidence="19">C0061C2</strain>
    </source>
</reference>
<dbReference type="GO" id="GO:0002939">
    <property type="term" value="P:tRNA N1-guanine methylation"/>
    <property type="evidence" value="ECO:0007669"/>
    <property type="project" value="TreeGrafter"/>
</dbReference>
<comment type="similarity">
    <text evidence="3 15 17">Belongs to the RNA methyltransferase TrmD family.</text>
</comment>
<evidence type="ECO:0000256" key="6">
    <source>
        <dbReference type="ARBA" id="ARBA00014679"/>
    </source>
</evidence>
<evidence type="ECO:0000256" key="12">
    <source>
        <dbReference type="ARBA" id="ARBA00029736"/>
    </source>
</evidence>
<sequence>MIKFNVLTLFPEMFTALTDFSIIKRAIDNELIEINLINFRDYSKDKHNKVDDYPYGGGSGMLLRADVLKNCLEDIKPKRLIYLSPKGKLFNQDLAKEYSKLDEITILCGHYEGLDERIIKNYVDEELSIGDYVLTGGELPAMVIIDTISRLVDSVIKEDSYSDETHMSNFLEYPQYTRPYDLDGDKVPEVLLSGNHQDVDDFRLIESFKATVRNRIDLLDFAKLDKKEMKNLREILNKLKKED</sequence>
<evidence type="ECO:0000256" key="9">
    <source>
        <dbReference type="ARBA" id="ARBA00022679"/>
    </source>
</evidence>
<dbReference type="AlphaFoldDB" id="A0A9E7DKK1"/>
<dbReference type="PANTHER" id="PTHR46417:SF1">
    <property type="entry name" value="TRNA (GUANINE-N(1)-)-METHYLTRANSFERASE"/>
    <property type="match status" value="1"/>
</dbReference>
<comment type="subunit">
    <text evidence="4 15 17">Homodimer.</text>
</comment>
<dbReference type="SUPFAM" id="SSF75217">
    <property type="entry name" value="alpha/beta knot"/>
    <property type="match status" value="1"/>
</dbReference>
<dbReference type="InterPro" id="IPR023148">
    <property type="entry name" value="tRNA_m1G_MeTrfase_C_sf"/>
</dbReference>
<evidence type="ECO:0000256" key="2">
    <source>
        <dbReference type="ARBA" id="ARBA00004496"/>
    </source>
</evidence>
<dbReference type="InterPro" id="IPR029028">
    <property type="entry name" value="Alpha/beta_knot_MTases"/>
</dbReference>
<gene>
    <name evidence="15 19" type="primary">trmD</name>
    <name evidence="19" type="ORF">M1R53_03215</name>
</gene>
<feature type="binding site" evidence="15 16">
    <location>
        <begin position="129"/>
        <end position="134"/>
    </location>
    <ligand>
        <name>S-adenosyl-L-methionine</name>
        <dbReference type="ChEBI" id="CHEBI:59789"/>
    </ligand>
</feature>
<comment type="subcellular location">
    <subcellularLocation>
        <location evidence="2 15 17">Cytoplasm</location>
    </subcellularLocation>
</comment>
<keyword evidence="8 15" id="KW-0489">Methyltransferase</keyword>
<evidence type="ECO:0000256" key="10">
    <source>
        <dbReference type="ARBA" id="ARBA00022691"/>
    </source>
</evidence>
<evidence type="ECO:0000256" key="15">
    <source>
        <dbReference type="HAMAP-Rule" id="MF_00605"/>
    </source>
</evidence>
<evidence type="ECO:0000256" key="14">
    <source>
        <dbReference type="ARBA" id="ARBA00047783"/>
    </source>
</evidence>
<evidence type="ECO:0000256" key="13">
    <source>
        <dbReference type="ARBA" id="ARBA00033392"/>
    </source>
</evidence>
<dbReference type="InterPro" id="IPR029026">
    <property type="entry name" value="tRNA_m1G_MTases_N"/>
</dbReference>
<dbReference type="Pfam" id="PF01746">
    <property type="entry name" value="tRNA_m1G_MT"/>
    <property type="match status" value="1"/>
</dbReference>
<dbReference type="KEGG" id="fms:M1R53_03215"/>
<keyword evidence="7 15" id="KW-0963">Cytoplasm</keyword>
<evidence type="ECO:0000313" key="20">
    <source>
        <dbReference type="Proteomes" id="UP000831151"/>
    </source>
</evidence>
<dbReference type="RefSeq" id="WP_249243051.1">
    <property type="nucleotide sequence ID" value="NZ_CP096649.1"/>
</dbReference>
<evidence type="ECO:0000256" key="7">
    <source>
        <dbReference type="ARBA" id="ARBA00022490"/>
    </source>
</evidence>
<name>A0A9E7DKK1_9FIRM</name>
<dbReference type="GO" id="GO:0005829">
    <property type="term" value="C:cytosol"/>
    <property type="evidence" value="ECO:0007669"/>
    <property type="project" value="TreeGrafter"/>
</dbReference>
<dbReference type="Proteomes" id="UP000831151">
    <property type="component" value="Chromosome"/>
</dbReference>
<evidence type="ECO:0000256" key="8">
    <source>
        <dbReference type="ARBA" id="ARBA00022603"/>
    </source>
</evidence>
<evidence type="ECO:0000256" key="16">
    <source>
        <dbReference type="PIRSR" id="PIRSR000386-1"/>
    </source>
</evidence>
<dbReference type="HAMAP" id="MF_00605">
    <property type="entry name" value="TrmD"/>
    <property type="match status" value="1"/>
</dbReference>
<dbReference type="FunFam" id="3.40.1280.10:FF:000001">
    <property type="entry name" value="tRNA (guanine-N(1)-)-methyltransferase"/>
    <property type="match status" value="1"/>
</dbReference>
<dbReference type="Gene3D" id="1.10.1270.20">
    <property type="entry name" value="tRNA(m1g37)methyltransferase, domain 2"/>
    <property type="match status" value="1"/>
</dbReference>
<evidence type="ECO:0000259" key="18">
    <source>
        <dbReference type="Pfam" id="PF01746"/>
    </source>
</evidence>
<dbReference type="InterPro" id="IPR016009">
    <property type="entry name" value="tRNA_MeTrfase_TRMD/TRM10"/>
</dbReference>
<evidence type="ECO:0000256" key="5">
    <source>
        <dbReference type="ARBA" id="ARBA00012807"/>
    </source>
</evidence>
<dbReference type="InterPro" id="IPR002649">
    <property type="entry name" value="tRNA_m1G_MeTrfase_TrmD"/>
</dbReference>